<proteinExistence type="predicted"/>
<dbReference type="Pfam" id="PF00690">
    <property type="entry name" value="Cation_ATPase_N"/>
    <property type="match status" value="1"/>
</dbReference>
<keyword evidence="4" id="KW-1185">Reference proteome</keyword>
<evidence type="ECO:0000256" key="1">
    <source>
        <dbReference type="SAM" id="Phobius"/>
    </source>
</evidence>
<feature type="domain" description="Cation-transporting P-type ATPase N-terminal" evidence="2">
    <location>
        <begin position="2"/>
        <end position="75"/>
    </location>
</feature>
<evidence type="ECO:0000313" key="3">
    <source>
        <dbReference type="EMBL" id="MFE3866631.1"/>
    </source>
</evidence>
<gene>
    <name evidence="3" type="ORF">ACFX5E_00920</name>
</gene>
<dbReference type="SUPFAM" id="SSF81665">
    <property type="entry name" value="Calcium ATPase, transmembrane domain M"/>
    <property type="match status" value="1"/>
</dbReference>
<dbReference type="EMBL" id="JBHZPZ010000001">
    <property type="protein sequence ID" value="MFE3866631.1"/>
    <property type="molecule type" value="Genomic_DNA"/>
</dbReference>
<protein>
    <submittedName>
        <fullName evidence="3">Cation-transporting P-type ATPase</fullName>
    </submittedName>
</protein>
<keyword evidence="1" id="KW-1133">Transmembrane helix</keyword>
<dbReference type="Gene3D" id="1.20.1110.10">
    <property type="entry name" value="Calcium-transporting ATPase, transmembrane domain"/>
    <property type="match status" value="1"/>
</dbReference>
<feature type="transmembrane region" description="Helical" evidence="1">
    <location>
        <begin position="51"/>
        <end position="73"/>
    </location>
</feature>
<name>A0ABW6HRK2_9FLAO</name>
<dbReference type="InterPro" id="IPR023298">
    <property type="entry name" value="ATPase_P-typ_TM_dom_sf"/>
</dbReference>
<keyword evidence="1" id="KW-0472">Membrane</keyword>
<evidence type="ECO:0000313" key="4">
    <source>
        <dbReference type="Proteomes" id="UP001600109"/>
    </source>
</evidence>
<evidence type="ECO:0000259" key="2">
    <source>
        <dbReference type="SMART" id="SM00831"/>
    </source>
</evidence>
<organism evidence="3 4">
    <name type="scientific">Flavobacterium xylosi</name>
    <dbReference type="NCBI Taxonomy" id="3230415"/>
    <lineage>
        <taxon>Bacteria</taxon>
        <taxon>Pseudomonadati</taxon>
        <taxon>Bacteroidota</taxon>
        <taxon>Flavobacteriia</taxon>
        <taxon>Flavobacteriales</taxon>
        <taxon>Flavobacteriaceae</taxon>
        <taxon>Flavobacterium</taxon>
    </lineage>
</organism>
<reference evidence="3 4" key="1">
    <citation type="submission" date="2024-06" db="EMBL/GenBank/DDBJ databases">
        <title>Flavobacterium spp. isolated from glacier.</title>
        <authorList>
            <person name="Han D."/>
        </authorList>
    </citation>
    <scope>NUCLEOTIDE SEQUENCE [LARGE SCALE GENOMIC DNA]</scope>
    <source>
        <strain evidence="3 4">LS2P90</strain>
    </source>
</reference>
<accession>A0ABW6HRK2</accession>
<dbReference type="RefSeq" id="WP_379853285.1">
    <property type="nucleotide sequence ID" value="NZ_JBHZPZ010000001.1"/>
</dbReference>
<dbReference type="SMART" id="SM00831">
    <property type="entry name" value="Cation_ATPase_N"/>
    <property type="match status" value="1"/>
</dbReference>
<comment type="caution">
    <text evidence="3">The sequence shown here is derived from an EMBL/GenBank/DDBJ whole genome shotgun (WGS) entry which is preliminary data.</text>
</comment>
<dbReference type="InterPro" id="IPR004014">
    <property type="entry name" value="ATPase_P-typ_cation-transptr_N"/>
</dbReference>
<dbReference type="Gene3D" id="2.70.150.10">
    <property type="entry name" value="Calcium-transporting ATPase, cytoplasmic transduction domain A"/>
    <property type="match status" value="1"/>
</dbReference>
<keyword evidence="1" id="KW-0812">Transmembrane</keyword>
<sequence length="84" mass="9260">MNWHVLTHSETAKLLNTTPTGIYHSTASLLLTEHGKNEIVNKKKKTILQMLLHQLLGFMIFILIIAAIISGILGDLTDAVIIIA</sequence>
<dbReference type="Proteomes" id="UP001600109">
    <property type="component" value="Unassembled WGS sequence"/>
</dbReference>